<dbReference type="EMBL" id="JWIN03000018">
    <property type="protein sequence ID" value="KAB1263260.1"/>
    <property type="molecule type" value="Genomic_DNA"/>
</dbReference>
<accession>A0A5N4CWN5</accession>
<comment type="caution">
    <text evidence="2">The sequence shown here is derived from an EMBL/GenBank/DDBJ whole genome shotgun (WGS) entry which is preliminary data.</text>
</comment>
<evidence type="ECO:0000313" key="3">
    <source>
        <dbReference type="Proteomes" id="UP000299084"/>
    </source>
</evidence>
<dbReference type="Proteomes" id="UP000299084">
    <property type="component" value="Unassembled WGS sequence"/>
</dbReference>
<proteinExistence type="predicted"/>
<dbReference type="AlphaFoldDB" id="A0A5N4CWN5"/>
<name>A0A5N4CWN5_CAMDR</name>
<evidence type="ECO:0000256" key="1">
    <source>
        <dbReference type="SAM" id="MobiDB-lite"/>
    </source>
</evidence>
<reference evidence="2 3" key="1">
    <citation type="journal article" date="2019" name="Mol. Ecol. Resour.">
        <title>Improving Illumina assemblies with Hi-C and long reads: an example with the North African dromedary.</title>
        <authorList>
            <person name="Elbers J.P."/>
            <person name="Rogers M.F."/>
            <person name="Perelman P.L."/>
            <person name="Proskuryakova A.A."/>
            <person name="Serdyukova N.A."/>
            <person name="Johnson W.E."/>
            <person name="Horin P."/>
            <person name="Corander J."/>
            <person name="Murphy D."/>
            <person name="Burger P.A."/>
        </authorList>
    </citation>
    <scope>NUCLEOTIDE SEQUENCE [LARGE SCALE GENOMIC DNA]</scope>
    <source>
        <strain evidence="2">Drom800</strain>
        <tissue evidence="2">Blood</tissue>
    </source>
</reference>
<evidence type="ECO:0000313" key="2">
    <source>
        <dbReference type="EMBL" id="KAB1263260.1"/>
    </source>
</evidence>
<protein>
    <submittedName>
        <fullName evidence="2">Uncharacterized protein</fullName>
    </submittedName>
</protein>
<organism evidence="2 3">
    <name type="scientific">Camelus dromedarius</name>
    <name type="common">Dromedary</name>
    <name type="synonym">Arabian camel</name>
    <dbReference type="NCBI Taxonomy" id="9838"/>
    <lineage>
        <taxon>Eukaryota</taxon>
        <taxon>Metazoa</taxon>
        <taxon>Chordata</taxon>
        <taxon>Craniata</taxon>
        <taxon>Vertebrata</taxon>
        <taxon>Euteleostomi</taxon>
        <taxon>Mammalia</taxon>
        <taxon>Eutheria</taxon>
        <taxon>Laurasiatheria</taxon>
        <taxon>Artiodactyla</taxon>
        <taxon>Tylopoda</taxon>
        <taxon>Camelidae</taxon>
        <taxon>Camelus</taxon>
    </lineage>
</organism>
<keyword evidence="3" id="KW-1185">Reference proteome</keyword>
<feature type="region of interest" description="Disordered" evidence="1">
    <location>
        <begin position="74"/>
        <end position="158"/>
    </location>
</feature>
<gene>
    <name evidence="2" type="ORF">Cadr_000023846</name>
</gene>
<sequence>MGKAKPAGWAPRRGFSCRLEQAGRPEAQQQLWFWEGKGGLTLALLWLALAGDFWMAVPAYQMAGSDGGRVCRARPPTVPAWQSQSFQTPGWEGDPQGRVPGTESPGLRAQGPPTGRTWPLPLETPKLGRGARRAQREVPINTKQGGSSAPPRTGSVQAGTPGFHRKQLLAATKHLQLLLRKEKKNRDGRSCLKGLRLPRWAWGPPTPHSEMGRVAPAEPTKAGWAGELRAPRGINRGGGTTAAALGAAQTRDLVVLQRELVVVGDLLIHANGLLGVDHDLLLGLDGDHLGVAVGLQDEGPGPCPRPTPGPARPLTHRAAVVDEPCQVTTLGGIDDGVVVHPEQRFSRMSATI</sequence>